<proteinExistence type="predicted"/>
<accession>A0A8R7PMS6</accession>
<reference evidence="2" key="3">
    <citation type="submission" date="2022-06" db="UniProtKB">
        <authorList>
            <consortium name="EnsemblPlants"/>
        </authorList>
    </citation>
    <scope>IDENTIFICATION</scope>
</reference>
<name>A0A8R7PMS6_TRIUA</name>
<protein>
    <submittedName>
        <fullName evidence="2">Uncharacterized protein</fullName>
    </submittedName>
</protein>
<reference evidence="3" key="1">
    <citation type="journal article" date="2013" name="Nature">
        <title>Draft genome of the wheat A-genome progenitor Triticum urartu.</title>
        <authorList>
            <person name="Ling H.Q."/>
            <person name="Zhao S."/>
            <person name="Liu D."/>
            <person name="Wang J."/>
            <person name="Sun H."/>
            <person name="Zhang C."/>
            <person name="Fan H."/>
            <person name="Li D."/>
            <person name="Dong L."/>
            <person name="Tao Y."/>
            <person name="Gao C."/>
            <person name="Wu H."/>
            <person name="Li Y."/>
            <person name="Cui Y."/>
            <person name="Guo X."/>
            <person name="Zheng S."/>
            <person name="Wang B."/>
            <person name="Yu K."/>
            <person name="Liang Q."/>
            <person name="Yang W."/>
            <person name="Lou X."/>
            <person name="Chen J."/>
            <person name="Feng M."/>
            <person name="Jian J."/>
            <person name="Zhang X."/>
            <person name="Luo G."/>
            <person name="Jiang Y."/>
            <person name="Liu J."/>
            <person name="Wang Z."/>
            <person name="Sha Y."/>
            <person name="Zhang B."/>
            <person name="Wu H."/>
            <person name="Tang D."/>
            <person name="Shen Q."/>
            <person name="Xue P."/>
            <person name="Zou S."/>
            <person name="Wang X."/>
            <person name="Liu X."/>
            <person name="Wang F."/>
            <person name="Yang Y."/>
            <person name="An X."/>
            <person name="Dong Z."/>
            <person name="Zhang K."/>
            <person name="Zhang X."/>
            <person name="Luo M.C."/>
            <person name="Dvorak J."/>
            <person name="Tong Y."/>
            <person name="Wang J."/>
            <person name="Yang H."/>
            <person name="Li Z."/>
            <person name="Wang D."/>
            <person name="Zhang A."/>
            <person name="Wang J."/>
        </authorList>
    </citation>
    <scope>NUCLEOTIDE SEQUENCE</scope>
    <source>
        <strain evidence="3">cv. G1812</strain>
    </source>
</reference>
<feature type="region of interest" description="Disordered" evidence="1">
    <location>
        <begin position="17"/>
        <end position="67"/>
    </location>
</feature>
<dbReference type="Gramene" id="TuG1812G0300000111.01.T01">
    <property type="protein sequence ID" value="TuG1812G0300000111.01.T01.cds363731"/>
    <property type="gene ID" value="TuG1812G0300000111.01"/>
</dbReference>
<keyword evidence="3" id="KW-1185">Reference proteome</keyword>
<dbReference type="AlphaFoldDB" id="A0A8R7PMS6"/>
<reference evidence="2" key="2">
    <citation type="submission" date="2018-03" db="EMBL/GenBank/DDBJ databases">
        <title>The Triticum urartu genome reveals the dynamic nature of wheat genome evolution.</title>
        <authorList>
            <person name="Ling H."/>
            <person name="Ma B."/>
            <person name="Shi X."/>
            <person name="Liu H."/>
            <person name="Dong L."/>
            <person name="Sun H."/>
            <person name="Cao Y."/>
            <person name="Gao Q."/>
            <person name="Zheng S."/>
            <person name="Li Y."/>
            <person name="Yu Y."/>
            <person name="Du H."/>
            <person name="Qi M."/>
            <person name="Li Y."/>
            <person name="Yu H."/>
            <person name="Cui Y."/>
            <person name="Wang N."/>
            <person name="Chen C."/>
            <person name="Wu H."/>
            <person name="Zhao Y."/>
            <person name="Zhang J."/>
            <person name="Li Y."/>
            <person name="Zhou W."/>
            <person name="Zhang B."/>
            <person name="Hu W."/>
            <person name="Eijk M."/>
            <person name="Tang J."/>
            <person name="Witsenboer H."/>
            <person name="Zhao S."/>
            <person name="Li Z."/>
            <person name="Zhang A."/>
            <person name="Wang D."/>
            <person name="Liang C."/>
        </authorList>
    </citation>
    <scope>NUCLEOTIDE SEQUENCE [LARGE SCALE GENOMIC DNA]</scope>
    <source>
        <strain evidence="2">cv. G1812</strain>
    </source>
</reference>
<organism evidence="2 3">
    <name type="scientific">Triticum urartu</name>
    <name type="common">Red wild einkorn</name>
    <name type="synonym">Crithodium urartu</name>
    <dbReference type="NCBI Taxonomy" id="4572"/>
    <lineage>
        <taxon>Eukaryota</taxon>
        <taxon>Viridiplantae</taxon>
        <taxon>Streptophyta</taxon>
        <taxon>Embryophyta</taxon>
        <taxon>Tracheophyta</taxon>
        <taxon>Spermatophyta</taxon>
        <taxon>Magnoliopsida</taxon>
        <taxon>Liliopsida</taxon>
        <taxon>Poales</taxon>
        <taxon>Poaceae</taxon>
        <taxon>BOP clade</taxon>
        <taxon>Pooideae</taxon>
        <taxon>Triticodae</taxon>
        <taxon>Triticeae</taxon>
        <taxon>Triticinae</taxon>
        <taxon>Triticum</taxon>
    </lineage>
</organism>
<sequence length="67" mass="7703">MKPDSTTVKISQVLLPLAAGSRSSTQHTKSFEKQQKHNQTLPTAPEPENRRRKREKRASQHRKKPKS</sequence>
<evidence type="ECO:0000313" key="3">
    <source>
        <dbReference type="Proteomes" id="UP000015106"/>
    </source>
</evidence>
<dbReference type="EnsemblPlants" id="TuG1812G0300000111.01.T01">
    <property type="protein sequence ID" value="TuG1812G0300000111.01.T01.cds363731"/>
    <property type="gene ID" value="TuG1812G0300000111.01"/>
</dbReference>
<feature type="compositionally biased region" description="Basic residues" evidence="1">
    <location>
        <begin position="50"/>
        <end position="67"/>
    </location>
</feature>
<evidence type="ECO:0000256" key="1">
    <source>
        <dbReference type="SAM" id="MobiDB-lite"/>
    </source>
</evidence>
<evidence type="ECO:0000313" key="2">
    <source>
        <dbReference type="EnsemblPlants" id="TuG1812G0300000111.01.T01.cds363731"/>
    </source>
</evidence>
<dbReference type="Proteomes" id="UP000015106">
    <property type="component" value="Chromosome 3"/>
</dbReference>